<feature type="region of interest" description="Disordered" evidence="1">
    <location>
        <begin position="1"/>
        <end position="66"/>
    </location>
</feature>
<organism evidence="2 3">
    <name type="scientific">Catenaria anguillulae PL171</name>
    <dbReference type="NCBI Taxonomy" id="765915"/>
    <lineage>
        <taxon>Eukaryota</taxon>
        <taxon>Fungi</taxon>
        <taxon>Fungi incertae sedis</taxon>
        <taxon>Blastocladiomycota</taxon>
        <taxon>Blastocladiomycetes</taxon>
        <taxon>Blastocladiales</taxon>
        <taxon>Catenariaceae</taxon>
        <taxon>Catenaria</taxon>
    </lineage>
</organism>
<sequence>MSPDTPCPSNHRSSRGPTGHGRRHRRRHRARRSSPNRRHRRPCRCGTGESGGSDAAKCRRHRHRSCGPSLCETGNGVWKWQWKAVKHTYRERRDFGEDEVGVSPSSARMSWAISSSWNDAMMLNLLISQSALGTRTLSACDDVFFHGQFF</sequence>
<dbReference type="EMBL" id="MCFL01000005">
    <property type="protein sequence ID" value="ORZ39341.1"/>
    <property type="molecule type" value="Genomic_DNA"/>
</dbReference>
<evidence type="ECO:0000313" key="2">
    <source>
        <dbReference type="EMBL" id="ORZ39341.1"/>
    </source>
</evidence>
<evidence type="ECO:0000256" key="1">
    <source>
        <dbReference type="SAM" id="MobiDB-lite"/>
    </source>
</evidence>
<proteinExistence type="predicted"/>
<comment type="caution">
    <text evidence="2">The sequence shown here is derived from an EMBL/GenBank/DDBJ whole genome shotgun (WGS) entry which is preliminary data.</text>
</comment>
<feature type="compositionally biased region" description="Basic residues" evidence="1">
    <location>
        <begin position="20"/>
        <end position="43"/>
    </location>
</feature>
<gene>
    <name evidence="2" type="ORF">BCR44DRAFT_316147</name>
</gene>
<dbReference type="Proteomes" id="UP000193411">
    <property type="component" value="Unassembled WGS sequence"/>
</dbReference>
<keyword evidence="3" id="KW-1185">Reference proteome</keyword>
<accession>A0A1Y2I037</accession>
<protein>
    <submittedName>
        <fullName evidence="2">Uncharacterized protein</fullName>
    </submittedName>
</protein>
<reference evidence="2 3" key="1">
    <citation type="submission" date="2016-07" db="EMBL/GenBank/DDBJ databases">
        <title>Pervasive Adenine N6-methylation of Active Genes in Fungi.</title>
        <authorList>
            <consortium name="DOE Joint Genome Institute"/>
            <person name="Mondo S.J."/>
            <person name="Dannebaum R.O."/>
            <person name="Kuo R.C."/>
            <person name="Labutti K."/>
            <person name="Haridas S."/>
            <person name="Kuo A."/>
            <person name="Salamov A."/>
            <person name="Ahrendt S.R."/>
            <person name="Lipzen A."/>
            <person name="Sullivan W."/>
            <person name="Andreopoulos W.B."/>
            <person name="Clum A."/>
            <person name="Lindquist E."/>
            <person name="Daum C."/>
            <person name="Ramamoorthy G.K."/>
            <person name="Gryganskyi A."/>
            <person name="Culley D."/>
            <person name="Magnuson J.K."/>
            <person name="James T.Y."/>
            <person name="O'Malley M.A."/>
            <person name="Stajich J.E."/>
            <person name="Spatafora J.W."/>
            <person name="Visel A."/>
            <person name="Grigoriev I.V."/>
        </authorList>
    </citation>
    <scope>NUCLEOTIDE SEQUENCE [LARGE SCALE GENOMIC DNA]</scope>
    <source>
        <strain evidence="2 3">PL171</strain>
    </source>
</reference>
<name>A0A1Y2I037_9FUNG</name>
<evidence type="ECO:0000313" key="3">
    <source>
        <dbReference type="Proteomes" id="UP000193411"/>
    </source>
</evidence>
<dbReference type="AlphaFoldDB" id="A0A1Y2I037"/>